<sequence>MKKNPLIHPNTILGKNVRLGYGIITEKDCEIGDNTFIGNYVILRPETKIGNNCSIGHHTVIEGKTTIGNRVSIHTLCHITSYMVIEDDVFIGPCTLLTNTKRIKHGRNFPLIETGSMIKRAARIGGGVTVLPDIVIGENALIGAGSVVTKNIPPREIWFGNPAIKHGIIPKEEVL</sequence>
<dbReference type="InterPro" id="IPR050179">
    <property type="entry name" value="Trans_hexapeptide_repeat"/>
</dbReference>
<dbReference type="CDD" id="cd03358">
    <property type="entry name" value="LbH_WxcM_N_like"/>
    <property type="match status" value="1"/>
</dbReference>
<evidence type="ECO:0000256" key="1">
    <source>
        <dbReference type="ARBA" id="ARBA00022679"/>
    </source>
</evidence>
<dbReference type="SUPFAM" id="SSF51161">
    <property type="entry name" value="Trimeric LpxA-like enzymes"/>
    <property type="match status" value="1"/>
</dbReference>
<dbReference type="GO" id="GO:0016740">
    <property type="term" value="F:transferase activity"/>
    <property type="evidence" value="ECO:0007669"/>
    <property type="project" value="UniProtKB-KW"/>
</dbReference>
<dbReference type="PANTHER" id="PTHR43300">
    <property type="entry name" value="ACETYLTRANSFERASE"/>
    <property type="match status" value="1"/>
</dbReference>
<name>A0A0F9MAQ9_9ZZZZ</name>
<gene>
    <name evidence="2" type="ORF">LCGC14_1178100</name>
</gene>
<keyword evidence="1" id="KW-0808">Transferase</keyword>
<proteinExistence type="predicted"/>
<reference evidence="2" key="1">
    <citation type="journal article" date="2015" name="Nature">
        <title>Complex archaea that bridge the gap between prokaryotes and eukaryotes.</title>
        <authorList>
            <person name="Spang A."/>
            <person name="Saw J.H."/>
            <person name="Jorgensen S.L."/>
            <person name="Zaremba-Niedzwiedzka K."/>
            <person name="Martijn J."/>
            <person name="Lind A.E."/>
            <person name="van Eijk R."/>
            <person name="Schleper C."/>
            <person name="Guy L."/>
            <person name="Ettema T.J."/>
        </authorList>
    </citation>
    <scope>NUCLEOTIDE SEQUENCE</scope>
</reference>
<evidence type="ECO:0008006" key="3">
    <source>
        <dbReference type="Google" id="ProtNLM"/>
    </source>
</evidence>
<dbReference type="EMBL" id="LAZR01005882">
    <property type="protein sequence ID" value="KKM96431.1"/>
    <property type="molecule type" value="Genomic_DNA"/>
</dbReference>
<accession>A0A0F9MAQ9</accession>
<dbReference type="InterPro" id="IPR001451">
    <property type="entry name" value="Hexapep"/>
</dbReference>
<protein>
    <recommendedName>
        <fullName evidence="3">N-acetyltransferase</fullName>
    </recommendedName>
</protein>
<dbReference type="PANTHER" id="PTHR43300:SF4">
    <property type="entry name" value="ACYL-[ACYL-CARRIER-PROTEIN]--UDP-N-ACETYLGLUCOSAMINE O-ACYLTRANSFERASE"/>
    <property type="match status" value="1"/>
</dbReference>
<dbReference type="PROSITE" id="PS00101">
    <property type="entry name" value="HEXAPEP_TRANSFERASES"/>
    <property type="match status" value="1"/>
</dbReference>
<comment type="caution">
    <text evidence="2">The sequence shown here is derived from an EMBL/GenBank/DDBJ whole genome shotgun (WGS) entry which is preliminary data.</text>
</comment>
<dbReference type="Pfam" id="PF00132">
    <property type="entry name" value="Hexapep"/>
    <property type="match status" value="2"/>
</dbReference>
<dbReference type="InterPro" id="IPR018357">
    <property type="entry name" value="Hexapep_transf_CS"/>
</dbReference>
<evidence type="ECO:0000313" key="2">
    <source>
        <dbReference type="EMBL" id="KKM96431.1"/>
    </source>
</evidence>
<dbReference type="Gene3D" id="2.160.10.10">
    <property type="entry name" value="Hexapeptide repeat proteins"/>
    <property type="match status" value="1"/>
</dbReference>
<organism evidence="2">
    <name type="scientific">marine sediment metagenome</name>
    <dbReference type="NCBI Taxonomy" id="412755"/>
    <lineage>
        <taxon>unclassified sequences</taxon>
        <taxon>metagenomes</taxon>
        <taxon>ecological metagenomes</taxon>
    </lineage>
</organism>
<dbReference type="InterPro" id="IPR011004">
    <property type="entry name" value="Trimer_LpxA-like_sf"/>
</dbReference>
<dbReference type="AlphaFoldDB" id="A0A0F9MAQ9"/>